<accession>A0ABS4XI02</accession>
<feature type="domain" description="HNH nuclease" evidence="2">
    <location>
        <begin position="214"/>
        <end position="262"/>
    </location>
</feature>
<protein>
    <recommendedName>
        <fullName evidence="2">HNH nuclease domain-containing protein</fullName>
    </recommendedName>
</protein>
<organism evidence="3 4">
    <name type="scientific">Paeniglutamicibacter kerguelensis</name>
    <dbReference type="NCBI Taxonomy" id="254788"/>
    <lineage>
        <taxon>Bacteria</taxon>
        <taxon>Bacillati</taxon>
        <taxon>Actinomycetota</taxon>
        <taxon>Actinomycetes</taxon>
        <taxon>Micrococcales</taxon>
        <taxon>Micrococcaceae</taxon>
        <taxon>Paeniglutamicibacter</taxon>
    </lineage>
</organism>
<evidence type="ECO:0000313" key="4">
    <source>
        <dbReference type="Proteomes" id="UP001296993"/>
    </source>
</evidence>
<feature type="region of interest" description="Disordered" evidence="1">
    <location>
        <begin position="177"/>
        <end position="196"/>
    </location>
</feature>
<name>A0ABS4XI02_9MICC</name>
<sequence length="324" mass="35804">MTSNVSSPGEVWLFASNAANFDAEEAFTTQDEIWWSETTNAHVQLGDTVFLYATKPTQALTHQCIVTETGLPDGKSSWTNKAARKARVHKTWMALQLVRVLDSNERRLLGLSAMENAGLPGPVRGRRRASQGILDLLGQVLLAPTTPPVEDSAAERYPTEKLLVRKFADRMDQGDYSVSDLETSSPDRYANQKTRGSAQRAFANRVKSDYGYACALTGINTPHFLVASHIVPWSEDHTIRLDPTNGICLSTLVDRAFEDGYLRIAPDGVVHVNHSKVGADQALAQELMPYDGVKLRKPTKFPPNPKWLQRRWNAGAKSSIHPGP</sequence>
<evidence type="ECO:0000259" key="2">
    <source>
        <dbReference type="Pfam" id="PF13391"/>
    </source>
</evidence>
<dbReference type="EMBL" id="JAGIOF010000001">
    <property type="protein sequence ID" value="MBP2387941.1"/>
    <property type="molecule type" value="Genomic_DNA"/>
</dbReference>
<feature type="compositionally biased region" description="Polar residues" evidence="1">
    <location>
        <begin position="180"/>
        <end position="196"/>
    </location>
</feature>
<dbReference type="RefSeq" id="WP_210000604.1">
    <property type="nucleotide sequence ID" value="NZ_BAAAJY010000001.1"/>
</dbReference>
<dbReference type="InterPro" id="IPR003615">
    <property type="entry name" value="HNH_nuc"/>
</dbReference>
<evidence type="ECO:0000256" key="1">
    <source>
        <dbReference type="SAM" id="MobiDB-lite"/>
    </source>
</evidence>
<proteinExistence type="predicted"/>
<reference evidence="3 4" key="1">
    <citation type="submission" date="2021-03" db="EMBL/GenBank/DDBJ databases">
        <title>Sequencing the genomes of 1000 actinobacteria strains.</title>
        <authorList>
            <person name="Klenk H.-P."/>
        </authorList>
    </citation>
    <scope>NUCLEOTIDE SEQUENCE [LARGE SCALE GENOMIC DNA]</scope>
    <source>
        <strain evidence="3 4">DSM 15797</strain>
    </source>
</reference>
<dbReference type="Proteomes" id="UP001296993">
    <property type="component" value="Unassembled WGS sequence"/>
</dbReference>
<dbReference type="Pfam" id="PF13391">
    <property type="entry name" value="HNH_2"/>
    <property type="match status" value="1"/>
</dbReference>
<comment type="caution">
    <text evidence="3">The sequence shown here is derived from an EMBL/GenBank/DDBJ whole genome shotgun (WGS) entry which is preliminary data.</text>
</comment>
<keyword evidence="4" id="KW-1185">Reference proteome</keyword>
<evidence type="ECO:0000313" key="3">
    <source>
        <dbReference type="EMBL" id="MBP2387941.1"/>
    </source>
</evidence>
<gene>
    <name evidence="3" type="ORF">JOF47_003452</name>
</gene>